<evidence type="ECO:0000256" key="5">
    <source>
        <dbReference type="ARBA" id="ARBA00022692"/>
    </source>
</evidence>
<feature type="transmembrane region" description="Helical" evidence="9">
    <location>
        <begin position="134"/>
        <end position="155"/>
    </location>
</feature>
<comment type="similarity">
    <text evidence="8 9">Belongs to the TRAP transporter small permease family.</text>
</comment>
<keyword evidence="4 9" id="KW-0997">Cell inner membrane</keyword>
<dbReference type="GO" id="GO:0005886">
    <property type="term" value="C:plasma membrane"/>
    <property type="evidence" value="ECO:0007669"/>
    <property type="project" value="UniProtKB-SubCell"/>
</dbReference>
<reference evidence="11 12" key="2">
    <citation type="submission" date="2019-09" db="EMBL/GenBank/DDBJ databases">
        <authorList>
            <person name="Jin C."/>
        </authorList>
    </citation>
    <scope>NUCLEOTIDE SEQUENCE [LARGE SCALE GENOMIC DNA]</scope>
    <source>
        <strain evidence="11 12">BN140002</strain>
    </source>
</reference>
<feature type="transmembrane region" description="Helical" evidence="9">
    <location>
        <begin position="95"/>
        <end position="114"/>
    </location>
</feature>
<evidence type="ECO:0000256" key="8">
    <source>
        <dbReference type="ARBA" id="ARBA00038436"/>
    </source>
</evidence>
<reference evidence="11 12" key="1">
    <citation type="submission" date="2019-09" db="EMBL/GenBank/DDBJ databases">
        <title>Salinarimonas rosea gen. nov., sp. nov., a new member of the a-2 subgroup of the Proteobacteria.</title>
        <authorList>
            <person name="Liu J."/>
        </authorList>
    </citation>
    <scope>NUCLEOTIDE SEQUENCE [LARGE SCALE GENOMIC DNA]</scope>
    <source>
        <strain evidence="11 12">BN140002</strain>
    </source>
</reference>
<dbReference type="PANTHER" id="PTHR35011:SF4">
    <property type="entry name" value="SLL1102 PROTEIN"/>
    <property type="match status" value="1"/>
</dbReference>
<protein>
    <recommendedName>
        <fullName evidence="9">TRAP transporter small permease protein</fullName>
    </recommendedName>
</protein>
<feature type="transmembrane region" description="Helical" evidence="9">
    <location>
        <begin position="55"/>
        <end position="74"/>
    </location>
</feature>
<evidence type="ECO:0000256" key="1">
    <source>
        <dbReference type="ARBA" id="ARBA00004429"/>
    </source>
</evidence>
<dbReference type="RefSeq" id="WP_149816173.1">
    <property type="nucleotide sequence ID" value="NZ_VUOA01000014.1"/>
</dbReference>
<evidence type="ECO:0000256" key="6">
    <source>
        <dbReference type="ARBA" id="ARBA00022989"/>
    </source>
</evidence>
<organism evidence="11 12">
    <name type="scientific">Salinarimonas soli</name>
    <dbReference type="NCBI Taxonomy" id="1638099"/>
    <lineage>
        <taxon>Bacteria</taxon>
        <taxon>Pseudomonadati</taxon>
        <taxon>Pseudomonadota</taxon>
        <taxon>Alphaproteobacteria</taxon>
        <taxon>Hyphomicrobiales</taxon>
        <taxon>Salinarimonadaceae</taxon>
        <taxon>Salinarimonas</taxon>
    </lineage>
</organism>
<dbReference type="Pfam" id="PF04290">
    <property type="entry name" value="DctQ"/>
    <property type="match status" value="1"/>
</dbReference>
<keyword evidence="3" id="KW-1003">Cell membrane</keyword>
<dbReference type="PANTHER" id="PTHR35011">
    <property type="entry name" value="2,3-DIKETO-L-GULONATE TRAP TRANSPORTER SMALL PERMEASE PROTEIN YIAM"/>
    <property type="match status" value="1"/>
</dbReference>
<keyword evidence="2 9" id="KW-0813">Transport</keyword>
<dbReference type="GO" id="GO:0022857">
    <property type="term" value="F:transmembrane transporter activity"/>
    <property type="evidence" value="ECO:0007669"/>
    <property type="project" value="UniProtKB-UniRule"/>
</dbReference>
<proteinExistence type="inferred from homology"/>
<dbReference type="OrthoDB" id="9794346at2"/>
<name>A0A5B2VH14_9HYPH</name>
<evidence type="ECO:0000256" key="9">
    <source>
        <dbReference type="RuleBase" id="RU369079"/>
    </source>
</evidence>
<dbReference type="InterPro" id="IPR055348">
    <property type="entry name" value="DctQ"/>
</dbReference>
<keyword evidence="12" id="KW-1185">Reference proteome</keyword>
<comment type="subunit">
    <text evidence="9">The complex comprises the extracytoplasmic solute receptor protein and the two transmembrane proteins.</text>
</comment>
<evidence type="ECO:0000256" key="7">
    <source>
        <dbReference type="ARBA" id="ARBA00023136"/>
    </source>
</evidence>
<accession>A0A5B2VH14</accession>
<keyword evidence="7 9" id="KW-0472">Membrane</keyword>
<sequence>MTGLLGLSRAIDALNEWIGRITAWAIVVAVVVSAVNAIIRKVFGTSSNAWLELQWYLFGAVFMLCAAWTLKANEHIRIDIISSRFSKRARDRMDVIGHLLFLAPFLAVMLYTSWPFVVNSVRSGEVSTNAGGLIIWPSKILILAGFILLAFQGLSELIKRVAIMRGDLEDHAAAGGGHAAAAEAEAARLLEAQEAERLLVTQADLPGEKPATDKL</sequence>
<gene>
    <name evidence="11" type="ORF">F0L46_06150</name>
</gene>
<keyword evidence="6 9" id="KW-1133">Transmembrane helix</keyword>
<evidence type="ECO:0000256" key="2">
    <source>
        <dbReference type="ARBA" id="ARBA00022448"/>
    </source>
</evidence>
<comment type="caution">
    <text evidence="11">The sequence shown here is derived from an EMBL/GenBank/DDBJ whole genome shotgun (WGS) entry which is preliminary data.</text>
</comment>
<evidence type="ECO:0000256" key="3">
    <source>
        <dbReference type="ARBA" id="ARBA00022475"/>
    </source>
</evidence>
<evidence type="ECO:0000313" key="12">
    <source>
        <dbReference type="Proteomes" id="UP000323142"/>
    </source>
</evidence>
<dbReference type="AlphaFoldDB" id="A0A5B2VH14"/>
<feature type="transmembrane region" description="Helical" evidence="9">
    <location>
        <begin position="21"/>
        <end position="43"/>
    </location>
</feature>
<evidence type="ECO:0000256" key="4">
    <source>
        <dbReference type="ARBA" id="ARBA00022519"/>
    </source>
</evidence>
<comment type="function">
    <text evidence="9">Part of the tripartite ATP-independent periplasmic (TRAP) transport system.</text>
</comment>
<dbReference type="EMBL" id="VUOA01000014">
    <property type="protein sequence ID" value="KAA2238225.1"/>
    <property type="molecule type" value="Genomic_DNA"/>
</dbReference>
<keyword evidence="5 9" id="KW-0812">Transmembrane</keyword>
<evidence type="ECO:0000259" key="10">
    <source>
        <dbReference type="Pfam" id="PF04290"/>
    </source>
</evidence>
<feature type="domain" description="Tripartite ATP-independent periplasmic transporters DctQ component" evidence="10">
    <location>
        <begin position="30"/>
        <end position="161"/>
    </location>
</feature>
<comment type="subcellular location">
    <subcellularLocation>
        <location evidence="1 9">Cell inner membrane</location>
        <topology evidence="1 9">Multi-pass membrane protein</topology>
    </subcellularLocation>
</comment>
<dbReference type="InterPro" id="IPR007387">
    <property type="entry name" value="TRAP_DctQ"/>
</dbReference>
<evidence type="ECO:0000313" key="11">
    <source>
        <dbReference type="EMBL" id="KAA2238225.1"/>
    </source>
</evidence>
<dbReference type="Proteomes" id="UP000323142">
    <property type="component" value="Unassembled WGS sequence"/>
</dbReference>